<evidence type="ECO:0008006" key="3">
    <source>
        <dbReference type="Google" id="ProtNLM"/>
    </source>
</evidence>
<dbReference type="Proteomes" id="UP000028864">
    <property type="component" value="Unassembled WGS sequence"/>
</dbReference>
<reference evidence="1" key="1">
    <citation type="submission" date="2014-05" db="EMBL/GenBank/DDBJ databases">
        <authorList>
            <person name="Urmite Genomes"/>
        </authorList>
    </citation>
    <scope>NUCLEOTIDE SEQUENCE</scope>
    <source>
        <strain evidence="1">DSM 44074</strain>
    </source>
</reference>
<evidence type="ECO:0000313" key="2">
    <source>
        <dbReference type="Proteomes" id="UP000028864"/>
    </source>
</evidence>
<accession>A0AAV2WRQ2</accession>
<dbReference type="InterPro" id="IPR015797">
    <property type="entry name" value="NUDIX_hydrolase-like_dom_sf"/>
</dbReference>
<dbReference type="SUPFAM" id="SSF55811">
    <property type="entry name" value="Nudix"/>
    <property type="match status" value="1"/>
</dbReference>
<evidence type="ECO:0000313" key="1">
    <source>
        <dbReference type="EMBL" id="CDQ46508.1"/>
    </source>
</evidence>
<sequence length="242" mass="26807">MEEFGLIGDDRVWVGQPSELQFERGDGPRVAHEEAQAADRLFDAATRRNPGLFDGPLVLVERCSLEAISSRMVVWWSPSTYRTLALRRFGHRISTLFVTVLVPTFGGKVLVGRAGPLTAKAGLWQFPGGSVTPPPTGAPLDIDHLATEASRELLEETGLWREPRTLKLWAVCRGDHHNVGMCFRAADMDVRELADVRDFVTNCDEPEFDQLAAVRTGTELAALGRSVDYVEPCLRLYRSESG</sequence>
<dbReference type="RefSeq" id="WP_051644432.1">
    <property type="nucleotide sequence ID" value="NZ_LK021341.1"/>
</dbReference>
<name>A0AAV2WRQ2_MYCNE</name>
<organism evidence="1 2">
    <name type="scientific">Mycolicibacterium neoaurum</name>
    <name type="common">Mycobacterium neoaurum</name>
    <dbReference type="NCBI Taxonomy" id="1795"/>
    <lineage>
        <taxon>Bacteria</taxon>
        <taxon>Bacillati</taxon>
        <taxon>Actinomycetota</taxon>
        <taxon>Actinomycetes</taxon>
        <taxon>Mycobacteriales</taxon>
        <taxon>Mycobacteriaceae</taxon>
        <taxon>Mycolicibacterium</taxon>
    </lineage>
</organism>
<gene>
    <name evidence="1" type="ORF">BN1047_04417</name>
</gene>
<proteinExistence type="predicted"/>
<dbReference type="Gene3D" id="3.90.79.10">
    <property type="entry name" value="Nucleoside Triphosphate Pyrophosphohydrolase"/>
    <property type="match status" value="1"/>
</dbReference>
<dbReference type="EMBL" id="LK021341">
    <property type="protein sequence ID" value="CDQ46508.1"/>
    <property type="molecule type" value="Genomic_DNA"/>
</dbReference>
<dbReference type="AlphaFoldDB" id="A0AAV2WRQ2"/>
<reference evidence="1" key="2">
    <citation type="submission" date="2015-09" db="EMBL/GenBank/DDBJ databases">
        <title>Draft genome sequence of Mycobacterium neoaurum DSM 44074.</title>
        <authorList>
            <person name="Croce O."/>
            <person name="Robert C."/>
            <person name="Raoult D."/>
            <person name="Drancourt M."/>
        </authorList>
    </citation>
    <scope>NUCLEOTIDE SEQUENCE</scope>
    <source>
        <strain evidence="1">DSM 44074</strain>
    </source>
</reference>
<protein>
    <recommendedName>
        <fullName evidence="3">NUDIX hydrolase</fullName>
    </recommendedName>
</protein>